<name>A0A0F9PRS0_9ZZZZ</name>
<dbReference type="PANTHER" id="PTHR30506:SF3">
    <property type="entry name" value="UPF0126 INNER MEMBRANE PROTEIN YADS-RELATED"/>
    <property type="match status" value="1"/>
</dbReference>
<dbReference type="AlphaFoldDB" id="A0A0F9PRS0"/>
<feature type="transmembrane region" description="Helical" evidence="6">
    <location>
        <begin position="92"/>
        <end position="111"/>
    </location>
</feature>
<evidence type="ECO:0000256" key="6">
    <source>
        <dbReference type="SAM" id="Phobius"/>
    </source>
</evidence>
<evidence type="ECO:0000256" key="3">
    <source>
        <dbReference type="ARBA" id="ARBA00022692"/>
    </source>
</evidence>
<comment type="subcellular location">
    <subcellularLocation>
        <location evidence="1">Cell membrane</location>
        <topology evidence="1">Multi-pass membrane protein</topology>
    </subcellularLocation>
</comment>
<feature type="domain" description="Glycine transporter" evidence="7">
    <location>
        <begin position="94"/>
        <end position="167"/>
    </location>
</feature>
<gene>
    <name evidence="8" type="ORF">LCGC14_1104470</name>
</gene>
<feature type="transmembrane region" description="Helical" evidence="6">
    <location>
        <begin position="31"/>
        <end position="48"/>
    </location>
</feature>
<evidence type="ECO:0000256" key="2">
    <source>
        <dbReference type="ARBA" id="ARBA00022475"/>
    </source>
</evidence>
<dbReference type="Pfam" id="PF03458">
    <property type="entry name" value="Gly_transporter"/>
    <property type="match status" value="2"/>
</dbReference>
<feature type="transmembrane region" description="Helical" evidence="6">
    <location>
        <begin position="117"/>
        <end position="138"/>
    </location>
</feature>
<feature type="domain" description="Glycine transporter" evidence="7">
    <location>
        <begin position="8"/>
        <end position="79"/>
    </location>
</feature>
<keyword evidence="2" id="KW-1003">Cell membrane</keyword>
<keyword evidence="4 6" id="KW-1133">Transmembrane helix</keyword>
<organism evidence="8">
    <name type="scientific">marine sediment metagenome</name>
    <dbReference type="NCBI Taxonomy" id="412755"/>
    <lineage>
        <taxon>unclassified sequences</taxon>
        <taxon>metagenomes</taxon>
        <taxon>ecological metagenomes</taxon>
    </lineage>
</organism>
<accession>A0A0F9PRS0</accession>
<dbReference type="EMBL" id="LAZR01004999">
    <property type="protein sequence ID" value="KKN03761.1"/>
    <property type="molecule type" value="Genomic_DNA"/>
</dbReference>
<comment type="caution">
    <text evidence="8">The sequence shown here is derived from an EMBL/GenBank/DDBJ whole genome shotgun (WGS) entry which is preliminary data.</text>
</comment>
<dbReference type="InterPro" id="IPR005115">
    <property type="entry name" value="Gly_transporter"/>
</dbReference>
<protein>
    <recommendedName>
        <fullName evidence="7">Glycine transporter domain-containing protein</fullName>
    </recommendedName>
</protein>
<keyword evidence="3 6" id="KW-0812">Transmembrane</keyword>
<evidence type="ECO:0000256" key="1">
    <source>
        <dbReference type="ARBA" id="ARBA00004651"/>
    </source>
</evidence>
<evidence type="ECO:0000256" key="4">
    <source>
        <dbReference type="ARBA" id="ARBA00022989"/>
    </source>
</evidence>
<feature type="transmembrane region" description="Helical" evidence="6">
    <location>
        <begin position="60"/>
        <end position="80"/>
    </location>
</feature>
<evidence type="ECO:0000256" key="5">
    <source>
        <dbReference type="ARBA" id="ARBA00023136"/>
    </source>
</evidence>
<keyword evidence="5 6" id="KW-0472">Membrane</keyword>
<evidence type="ECO:0000259" key="7">
    <source>
        <dbReference type="Pfam" id="PF03458"/>
    </source>
</evidence>
<feature type="transmembrane region" description="Helical" evidence="6">
    <location>
        <begin position="150"/>
        <end position="170"/>
    </location>
</feature>
<reference evidence="8" key="1">
    <citation type="journal article" date="2015" name="Nature">
        <title>Complex archaea that bridge the gap between prokaryotes and eukaryotes.</title>
        <authorList>
            <person name="Spang A."/>
            <person name="Saw J.H."/>
            <person name="Jorgensen S.L."/>
            <person name="Zaremba-Niedzwiedzka K."/>
            <person name="Martijn J."/>
            <person name="Lind A.E."/>
            <person name="van Eijk R."/>
            <person name="Schleper C."/>
            <person name="Guy L."/>
            <person name="Ettema T.J."/>
        </authorList>
    </citation>
    <scope>NUCLEOTIDE SEQUENCE</scope>
</reference>
<sequence length="205" mass="22934">MFDVVYSLEMIGIIAFAISGMVVARSKNMDPVGVFTIAFITALGGGTLRDLIMANHPVYWIKHEEQPILILAMAIVFSYWKRSERIRESWIVFPDAIGLGTFSILGAQLALDMGHSWFIASLLGVMTGTFGGALRDTICNEVPFIFRKDQIYASISFAGCWLYFLCQWALQSEVLALAIGLLFIVIVRMAAVRFDIRLQRDPTQN</sequence>
<proteinExistence type="predicted"/>
<evidence type="ECO:0000313" key="8">
    <source>
        <dbReference type="EMBL" id="KKN03761.1"/>
    </source>
</evidence>
<dbReference type="GO" id="GO:0005886">
    <property type="term" value="C:plasma membrane"/>
    <property type="evidence" value="ECO:0007669"/>
    <property type="project" value="UniProtKB-SubCell"/>
</dbReference>
<feature type="transmembrane region" description="Helical" evidence="6">
    <location>
        <begin position="6"/>
        <end position="24"/>
    </location>
</feature>
<dbReference type="PANTHER" id="PTHR30506">
    <property type="entry name" value="INNER MEMBRANE PROTEIN"/>
    <property type="match status" value="1"/>
</dbReference>
<feature type="transmembrane region" description="Helical" evidence="6">
    <location>
        <begin position="176"/>
        <end position="196"/>
    </location>
</feature>